<keyword evidence="2" id="KW-1185">Reference proteome</keyword>
<organism evidence="1 2">
    <name type="scientific">Protopolystoma xenopodis</name>
    <dbReference type="NCBI Taxonomy" id="117903"/>
    <lineage>
        <taxon>Eukaryota</taxon>
        <taxon>Metazoa</taxon>
        <taxon>Spiralia</taxon>
        <taxon>Lophotrochozoa</taxon>
        <taxon>Platyhelminthes</taxon>
        <taxon>Monogenea</taxon>
        <taxon>Polyopisthocotylea</taxon>
        <taxon>Polystomatidea</taxon>
        <taxon>Polystomatidae</taxon>
        <taxon>Protopolystoma</taxon>
    </lineage>
</organism>
<evidence type="ECO:0000313" key="2">
    <source>
        <dbReference type="Proteomes" id="UP000784294"/>
    </source>
</evidence>
<name>A0A3S5B5M2_9PLAT</name>
<comment type="caution">
    <text evidence="1">The sequence shown here is derived from an EMBL/GenBank/DDBJ whole genome shotgun (WGS) entry which is preliminary data.</text>
</comment>
<gene>
    <name evidence="1" type="ORF">PXEA_LOCUS30653</name>
</gene>
<protein>
    <submittedName>
        <fullName evidence="1">Uncharacterized protein</fullName>
    </submittedName>
</protein>
<dbReference type="EMBL" id="CAAALY010254310">
    <property type="protein sequence ID" value="VEL37213.1"/>
    <property type="molecule type" value="Genomic_DNA"/>
</dbReference>
<evidence type="ECO:0000313" key="1">
    <source>
        <dbReference type="EMBL" id="VEL37213.1"/>
    </source>
</evidence>
<reference evidence="1" key="1">
    <citation type="submission" date="2018-11" db="EMBL/GenBank/DDBJ databases">
        <authorList>
            <consortium name="Pathogen Informatics"/>
        </authorList>
    </citation>
    <scope>NUCLEOTIDE SEQUENCE</scope>
</reference>
<proteinExistence type="predicted"/>
<accession>A0A3S5B5M2</accession>
<dbReference type="Proteomes" id="UP000784294">
    <property type="component" value="Unassembled WGS sequence"/>
</dbReference>
<dbReference type="AlphaFoldDB" id="A0A3S5B5M2"/>
<sequence>MQTRILALPFDFIAFPSCHANGTIVPFYLCALSTMLGLRLMLIARLGIPLDFGRNHGRGLDHTKMLGLASRLGLSVWVGDTQLGSWSEPGLKYDQASEQEAISWLNEITGAGVPFGRENVAAALKDGKVLVSRPSDQVSETLLSCGAFGPVSLQGLREVCSDQEAPSRNSHLCMTLLDQKWYDLVFATWSRSLDRGLGTFPDVSPAS</sequence>